<keyword evidence="2" id="KW-1185">Reference proteome</keyword>
<reference evidence="2" key="1">
    <citation type="submission" date="2016-02" db="EMBL/GenBank/DDBJ databases">
        <authorList>
            <person name="liu f."/>
        </authorList>
    </citation>
    <scope>NUCLEOTIDE SEQUENCE [LARGE SCALE GENOMIC DNA]</scope>
</reference>
<evidence type="ECO:0000313" key="1">
    <source>
        <dbReference type="EMBL" id="SAY39352.1"/>
    </source>
</evidence>
<protein>
    <submittedName>
        <fullName evidence="1">Uncharacterized protein</fullName>
    </submittedName>
</protein>
<organism evidence="1 2">
    <name type="scientific">Candidatus Synechococcus spongiarum</name>
    <dbReference type="NCBI Taxonomy" id="431041"/>
    <lineage>
        <taxon>Bacteria</taxon>
        <taxon>Bacillati</taxon>
        <taxon>Cyanobacteriota</taxon>
        <taxon>Cyanophyceae</taxon>
        <taxon>Synechococcales</taxon>
        <taxon>Synechococcaceae</taxon>
        <taxon>Synechococcus</taxon>
    </lineage>
</organism>
<proteinExistence type="predicted"/>
<dbReference type="AlphaFoldDB" id="A0A171DHQ4"/>
<dbReference type="EMBL" id="FITM01000157">
    <property type="protein sequence ID" value="SAY39352.1"/>
    <property type="molecule type" value="Genomic_DNA"/>
</dbReference>
<dbReference type="OrthoDB" id="9852850at2"/>
<name>A0A171DHQ4_9SYNE</name>
<gene>
    <name evidence="1" type="ORF">FLM9_1453</name>
</gene>
<sequence>MPIPNHELLARVEFLEARLERLERLEISPSDLEEHLARLKRLEGFMECIEGYLDRLERLSGPLSRLEERLDLMEGRPASRRTAQRPQPGRLVQSRIGIKAFLSQAGQSPLAPQRAFPFKAFRTWFLRQLGRR</sequence>
<dbReference type="RefSeq" id="WP_143324642.1">
    <property type="nucleotide sequence ID" value="NZ_FITM01000157.1"/>
</dbReference>
<evidence type="ECO:0000313" key="2">
    <source>
        <dbReference type="Proteomes" id="UP000182631"/>
    </source>
</evidence>
<dbReference type="Proteomes" id="UP000182631">
    <property type="component" value="Unassembled WGS sequence"/>
</dbReference>
<accession>A0A171DHQ4</accession>